<dbReference type="Gene3D" id="1.10.150.290">
    <property type="entry name" value="S-adenosyl-L-methionine-dependent methyltransferases"/>
    <property type="match status" value="1"/>
</dbReference>
<dbReference type="KEGG" id="chih:GWR21_06090"/>
<organism evidence="1 2">
    <name type="scientific">Chitinophaga agri</name>
    <dbReference type="NCBI Taxonomy" id="2703787"/>
    <lineage>
        <taxon>Bacteria</taxon>
        <taxon>Pseudomonadati</taxon>
        <taxon>Bacteroidota</taxon>
        <taxon>Chitinophagia</taxon>
        <taxon>Chitinophagales</taxon>
        <taxon>Chitinophagaceae</taxon>
        <taxon>Chitinophaga</taxon>
    </lineage>
</organism>
<proteinExistence type="predicted"/>
<dbReference type="CDD" id="cd02440">
    <property type="entry name" value="AdoMet_MTases"/>
    <property type="match status" value="1"/>
</dbReference>
<dbReference type="InterPro" id="IPR023149">
    <property type="entry name" value="Trans_acon_MeTrfase_C"/>
</dbReference>
<dbReference type="Proteomes" id="UP000476411">
    <property type="component" value="Chromosome"/>
</dbReference>
<dbReference type="GO" id="GO:0032259">
    <property type="term" value="P:methylation"/>
    <property type="evidence" value="ECO:0007669"/>
    <property type="project" value="UniProtKB-KW"/>
</dbReference>
<dbReference type="SUPFAM" id="SSF53335">
    <property type="entry name" value="S-adenosyl-L-methionine-dependent methyltransferases"/>
    <property type="match status" value="1"/>
</dbReference>
<name>A0A6B9ZA23_9BACT</name>
<keyword evidence="1" id="KW-0489">Methyltransferase</keyword>
<dbReference type="InterPro" id="IPR029063">
    <property type="entry name" value="SAM-dependent_MTases_sf"/>
</dbReference>
<dbReference type="EMBL" id="CP048113">
    <property type="protein sequence ID" value="QHS59172.1"/>
    <property type="molecule type" value="Genomic_DNA"/>
</dbReference>
<gene>
    <name evidence="1" type="ORF">GWR21_06090</name>
</gene>
<dbReference type="PANTHER" id="PTHR43861">
    <property type="entry name" value="TRANS-ACONITATE 2-METHYLTRANSFERASE-RELATED"/>
    <property type="match status" value="1"/>
</dbReference>
<dbReference type="Gene3D" id="3.40.50.150">
    <property type="entry name" value="Vaccinia Virus protein VP39"/>
    <property type="match status" value="1"/>
</dbReference>
<accession>A0A6B9ZA23</accession>
<protein>
    <submittedName>
        <fullName evidence="1">Methyltransferase domain-containing protein</fullName>
    </submittedName>
</protein>
<sequence>MPWNPEVYNQFKEKRYAPFYDLIGHIHSKPGMRMIDLGCGTGELTKVLADRFPGSQVTGIDSSAEMLAKVPQQENIDFIQRSVEAQLTLPDKWDAIVANASLQWVDDHARLFPDLISKLLPDGQLAVQMPSQKENVLNQLLYKLVHEQPFFEVLKNAIHHPPVLSLDDYTTLLINNGAKDVVVYQKVYPIIAASIDTLYDFISGSALVPYMEQLEAPLQAVFVSVFRDRIAQYYTSSPMVYAFKRIFLIARF</sequence>
<dbReference type="AlphaFoldDB" id="A0A6B9ZA23"/>
<evidence type="ECO:0000313" key="1">
    <source>
        <dbReference type="EMBL" id="QHS59172.1"/>
    </source>
</evidence>
<evidence type="ECO:0000313" key="2">
    <source>
        <dbReference type="Proteomes" id="UP000476411"/>
    </source>
</evidence>
<dbReference type="GO" id="GO:0030798">
    <property type="term" value="F:trans-aconitate 2-methyltransferase activity"/>
    <property type="evidence" value="ECO:0007669"/>
    <property type="project" value="InterPro"/>
</dbReference>
<reference evidence="1 2" key="1">
    <citation type="submission" date="2020-01" db="EMBL/GenBank/DDBJ databases">
        <title>Complete genome sequence of Chitinophaga sp. H33E-04 isolated from quinoa roots.</title>
        <authorList>
            <person name="Weon H.-Y."/>
            <person name="Lee S.A."/>
        </authorList>
    </citation>
    <scope>NUCLEOTIDE SEQUENCE [LARGE SCALE GENOMIC DNA]</scope>
    <source>
        <strain evidence="1 2">H33E-04</strain>
    </source>
</reference>
<keyword evidence="1" id="KW-0808">Transferase</keyword>
<dbReference type="Pfam" id="PF13489">
    <property type="entry name" value="Methyltransf_23"/>
    <property type="match status" value="1"/>
</dbReference>
<dbReference type="PANTHER" id="PTHR43861:SF1">
    <property type="entry name" value="TRANS-ACONITATE 2-METHYLTRANSFERASE"/>
    <property type="match status" value="1"/>
</dbReference>
<keyword evidence="2" id="KW-1185">Reference proteome</keyword>
<dbReference type="RefSeq" id="WP_162330871.1">
    <property type="nucleotide sequence ID" value="NZ_CP048113.1"/>
</dbReference>